<accession>A0A5M3ENV0</accession>
<evidence type="ECO:0000313" key="2">
    <source>
        <dbReference type="EMBL" id="EDH0938077.1"/>
    </source>
</evidence>
<feature type="transmembrane region" description="Helical" evidence="1">
    <location>
        <begin position="6"/>
        <end position="25"/>
    </location>
</feature>
<protein>
    <submittedName>
        <fullName evidence="2">Uncharacterized protein</fullName>
    </submittedName>
</protein>
<keyword evidence="1" id="KW-0472">Membrane</keyword>
<dbReference type="AlphaFoldDB" id="A0A5M3ENV0"/>
<keyword evidence="1" id="KW-0812">Transmembrane</keyword>
<organism evidence="2">
    <name type="scientific">Listeria monocytogenes</name>
    <dbReference type="NCBI Taxonomy" id="1639"/>
    <lineage>
        <taxon>Bacteria</taxon>
        <taxon>Bacillati</taxon>
        <taxon>Bacillota</taxon>
        <taxon>Bacilli</taxon>
        <taxon>Bacillales</taxon>
        <taxon>Listeriaceae</taxon>
        <taxon>Listeria</taxon>
    </lineage>
</organism>
<dbReference type="EMBL" id="AAMGJA010000002">
    <property type="protein sequence ID" value="EDH0938077.1"/>
    <property type="molecule type" value="Genomic_DNA"/>
</dbReference>
<gene>
    <name evidence="2" type="ORF">GCV89_08710</name>
</gene>
<proteinExistence type="predicted"/>
<comment type="caution">
    <text evidence="2">The sequence shown here is derived from an EMBL/GenBank/DDBJ whole genome shotgun (WGS) entry which is preliminary data.</text>
</comment>
<feature type="transmembrane region" description="Helical" evidence="1">
    <location>
        <begin position="101"/>
        <end position="122"/>
    </location>
</feature>
<sequence>MDENLVRWLSLLGVALFVGLAILFANRINRQRRQKLQQEFENKFSMFKVFFNKSNTGVEELGELILLLKRSKSGRFILPIFICLIMLVIGIFYRGSINSKLIMLAILAIWFVWCTLNATNYVKLYKNAIVSGNLIKKKTIWFHNIDSIEAKLYDYNGVMDARQAQVYRVYDVKRNGKVILGIWETEFSNARMIERCFDTDNALVADIQESFDTNELLYREDY</sequence>
<reference evidence="2" key="1">
    <citation type="submission" date="2019-10" db="EMBL/GenBank/DDBJ databases">
        <authorList>
            <consortium name="GenomeTrakr: Next Generation Sequencing Network for Food Pathogen Tracability"/>
        </authorList>
    </citation>
    <scope>NUCLEOTIDE SEQUENCE</scope>
    <source>
        <strain evidence="2">CFSAN085152</strain>
    </source>
</reference>
<name>A0A5M3ENV0_LISMN</name>
<feature type="transmembrane region" description="Helical" evidence="1">
    <location>
        <begin position="76"/>
        <end position="95"/>
    </location>
</feature>
<evidence type="ECO:0000256" key="1">
    <source>
        <dbReference type="SAM" id="Phobius"/>
    </source>
</evidence>
<keyword evidence="1" id="KW-1133">Transmembrane helix</keyword>